<dbReference type="Proteomes" id="UP000029223">
    <property type="component" value="Unassembled WGS sequence"/>
</dbReference>
<dbReference type="PANTHER" id="PTHR45138:SF9">
    <property type="entry name" value="DIGUANYLATE CYCLASE DGCM-RELATED"/>
    <property type="match status" value="1"/>
</dbReference>
<dbReference type="PROSITE" id="PS50887">
    <property type="entry name" value="GGDEF"/>
    <property type="match status" value="1"/>
</dbReference>
<dbReference type="CDD" id="cd01949">
    <property type="entry name" value="GGDEF"/>
    <property type="match status" value="1"/>
</dbReference>
<protein>
    <recommendedName>
        <fullName evidence="2">diguanylate cyclase</fullName>
        <ecNumber evidence="2">2.7.7.65</ecNumber>
    </recommendedName>
</protein>
<dbReference type="Pfam" id="PF00990">
    <property type="entry name" value="GGDEF"/>
    <property type="match status" value="1"/>
</dbReference>
<dbReference type="SMART" id="SM00267">
    <property type="entry name" value="GGDEF"/>
    <property type="match status" value="1"/>
</dbReference>
<keyword evidence="7" id="KW-1185">Reference proteome</keyword>
<comment type="caution">
    <text evidence="6">The sequence shown here is derived from an EMBL/GenBank/DDBJ whole genome shotgun (WGS) entry which is preliminary data.</text>
</comment>
<dbReference type="EC" id="2.7.7.65" evidence="2"/>
<evidence type="ECO:0000256" key="3">
    <source>
        <dbReference type="ARBA" id="ARBA00034247"/>
    </source>
</evidence>
<keyword evidence="4" id="KW-0472">Membrane</keyword>
<evidence type="ECO:0000259" key="5">
    <source>
        <dbReference type="PROSITE" id="PS50887"/>
    </source>
</evidence>
<feature type="domain" description="GGDEF" evidence="5">
    <location>
        <begin position="319"/>
        <end position="452"/>
    </location>
</feature>
<dbReference type="InterPro" id="IPR029787">
    <property type="entry name" value="Nucleotide_cyclase"/>
</dbReference>
<dbReference type="SUPFAM" id="SSF103190">
    <property type="entry name" value="Sensory domain-like"/>
    <property type="match status" value="1"/>
</dbReference>
<comment type="subcellular location">
    <subcellularLocation>
        <location evidence="1">Cell inner membrane</location>
    </subcellularLocation>
</comment>
<dbReference type="SUPFAM" id="SSF55073">
    <property type="entry name" value="Nucleotide cyclase"/>
    <property type="match status" value="1"/>
</dbReference>
<dbReference type="InterPro" id="IPR050469">
    <property type="entry name" value="Diguanylate_Cyclase"/>
</dbReference>
<keyword evidence="4" id="KW-0812">Transmembrane</keyword>
<dbReference type="EMBL" id="BBMS01000061">
    <property type="protein sequence ID" value="GAL29311.1"/>
    <property type="molecule type" value="Genomic_DNA"/>
</dbReference>
<sequence>MLLSVLLYGAGVYHSKDKLINNEEAQFRLLTKSIQDYKSTLYLIGVLFEAQVEANKGKTIDVEEFKRGQIYYYHYDRTLTHNEKVVGATAEKMFNSMPAITNDNSHALYYRSYEGKKLLSSKDFAMSPQEVKEAFSKKACVATRNCAFYMPAKDLANRLIASDIYLDTITKQQTITLSTPVYDGEVMVGDVNVDIYLSYFPFLNNKDFISTRTDDKRQVIIENLRYPFYESAFSVHFDIDDNLEFVYRIPYSKLIIDTSWWLICLTLVVFYILLKLEELRVKREKLELAEIAISKDELTGLYNRAILKDSALKYAIEKQGLSVIVVDGDGLKPINDTHGHHAGDQAIVHIANRMLKNFRESDYLVRSGGDEFLVLLPGCTGKTAEILAERFANDIQNHSFGDKALTISISFGVTEVLRGESLDAAIKRADNLLYRDKRRKARLLLESESKNA</sequence>
<dbReference type="InterPro" id="IPR000160">
    <property type="entry name" value="GGDEF_dom"/>
</dbReference>
<accession>A0ABQ0JKN6</accession>
<dbReference type="InterPro" id="IPR029151">
    <property type="entry name" value="Sensor-like_sf"/>
</dbReference>
<name>A0ABQ0JKN6_9VIBR</name>
<evidence type="ECO:0000313" key="7">
    <source>
        <dbReference type="Proteomes" id="UP000029223"/>
    </source>
</evidence>
<dbReference type="Gene3D" id="3.30.450.20">
    <property type="entry name" value="PAS domain"/>
    <property type="match status" value="1"/>
</dbReference>
<reference evidence="7" key="1">
    <citation type="submission" date="2014-09" db="EMBL/GenBank/DDBJ databases">
        <title>Vibrio variabilis JCM 19239. (C206) whole genome shotgun sequence.</title>
        <authorList>
            <person name="Sawabe T."/>
            <person name="Meirelles P."/>
            <person name="Nakanishi M."/>
            <person name="Sayaka M."/>
            <person name="Hattori M."/>
            <person name="Ohkuma M."/>
        </authorList>
    </citation>
    <scope>NUCLEOTIDE SEQUENCE [LARGE SCALE GENOMIC DNA]</scope>
    <source>
        <strain evidence="7">JCM 19239</strain>
    </source>
</reference>
<evidence type="ECO:0000256" key="4">
    <source>
        <dbReference type="SAM" id="Phobius"/>
    </source>
</evidence>
<evidence type="ECO:0000256" key="1">
    <source>
        <dbReference type="ARBA" id="ARBA00004533"/>
    </source>
</evidence>
<dbReference type="Gene3D" id="3.30.70.270">
    <property type="match status" value="1"/>
</dbReference>
<dbReference type="InterPro" id="IPR043128">
    <property type="entry name" value="Rev_trsase/Diguanyl_cyclase"/>
</dbReference>
<gene>
    <name evidence="6" type="ORF">JCM19239_3508</name>
</gene>
<organism evidence="6 7">
    <name type="scientific">Vibrio variabilis</name>
    <dbReference type="NCBI Taxonomy" id="990271"/>
    <lineage>
        <taxon>Bacteria</taxon>
        <taxon>Pseudomonadati</taxon>
        <taxon>Pseudomonadota</taxon>
        <taxon>Gammaproteobacteria</taxon>
        <taxon>Vibrionales</taxon>
        <taxon>Vibrionaceae</taxon>
        <taxon>Vibrio</taxon>
    </lineage>
</organism>
<feature type="transmembrane region" description="Helical" evidence="4">
    <location>
        <begin position="258"/>
        <end position="276"/>
    </location>
</feature>
<keyword evidence="4" id="KW-1133">Transmembrane helix</keyword>
<evidence type="ECO:0000313" key="6">
    <source>
        <dbReference type="EMBL" id="GAL29311.1"/>
    </source>
</evidence>
<dbReference type="NCBIfam" id="TIGR00254">
    <property type="entry name" value="GGDEF"/>
    <property type="match status" value="1"/>
</dbReference>
<evidence type="ECO:0000256" key="2">
    <source>
        <dbReference type="ARBA" id="ARBA00012528"/>
    </source>
</evidence>
<comment type="catalytic activity">
    <reaction evidence="3">
        <text>2 GTP = 3',3'-c-di-GMP + 2 diphosphate</text>
        <dbReference type="Rhea" id="RHEA:24898"/>
        <dbReference type="ChEBI" id="CHEBI:33019"/>
        <dbReference type="ChEBI" id="CHEBI:37565"/>
        <dbReference type="ChEBI" id="CHEBI:58805"/>
        <dbReference type="EC" id="2.7.7.65"/>
    </reaction>
</comment>
<dbReference type="PANTHER" id="PTHR45138">
    <property type="entry name" value="REGULATORY COMPONENTS OF SENSORY TRANSDUCTION SYSTEM"/>
    <property type="match status" value="1"/>
</dbReference>
<proteinExistence type="predicted"/>